<keyword evidence="2" id="KW-0238">DNA-binding</keyword>
<proteinExistence type="predicted"/>
<evidence type="ECO:0000313" key="6">
    <source>
        <dbReference type="Proteomes" id="UP000679950"/>
    </source>
</evidence>
<dbReference type="InterPro" id="IPR020449">
    <property type="entry name" value="Tscrpt_reg_AraC-type_HTH"/>
</dbReference>
<evidence type="ECO:0000259" key="4">
    <source>
        <dbReference type="PROSITE" id="PS01124"/>
    </source>
</evidence>
<dbReference type="PROSITE" id="PS01124">
    <property type="entry name" value="HTH_ARAC_FAMILY_2"/>
    <property type="match status" value="1"/>
</dbReference>
<evidence type="ECO:0000256" key="3">
    <source>
        <dbReference type="ARBA" id="ARBA00023163"/>
    </source>
</evidence>
<reference evidence="5 6" key="1">
    <citation type="submission" date="2021-03" db="EMBL/GenBank/DDBJ databases">
        <title>Antimicrobial resistance genes in bacteria isolated from Japanese honey, and their potential for conferring macrolide and lincosamide resistance in the American foulbrood pathogen Paenibacillus larvae.</title>
        <authorList>
            <person name="Okamoto M."/>
            <person name="Kumagai M."/>
            <person name="Kanamori H."/>
            <person name="Takamatsu D."/>
        </authorList>
    </citation>
    <scope>NUCLEOTIDE SEQUENCE [LARGE SCALE GENOMIC DNA]</scope>
    <source>
        <strain evidence="5 6">J8TS2</strain>
    </source>
</reference>
<gene>
    <name evidence="5" type="primary">agpT</name>
    <name evidence="5" type="ORF">J8TS2_38430</name>
</gene>
<feature type="domain" description="HTH araC/xylS-type" evidence="4">
    <location>
        <begin position="190"/>
        <end position="288"/>
    </location>
</feature>
<dbReference type="Pfam" id="PF12833">
    <property type="entry name" value="HTH_18"/>
    <property type="match status" value="1"/>
</dbReference>
<dbReference type="InterPro" id="IPR037923">
    <property type="entry name" value="HTH-like"/>
</dbReference>
<dbReference type="SUPFAM" id="SSF51215">
    <property type="entry name" value="Regulatory protein AraC"/>
    <property type="match status" value="1"/>
</dbReference>
<dbReference type="InterPro" id="IPR003313">
    <property type="entry name" value="AraC-bd"/>
</dbReference>
<dbReference type="InterPro" id="IPR009057">
    <property type="entry name" value="Homeodomain-like_sf"/>
</dbReference>
<name>A0ABQ4KNJ5_9BACI</name>
<evidence type="ECO:0000256" key="1">
    <source>
        <dbReference type="ARBA" id="ARBA00023015"/>
    </source>
</evidence>
<dbReference type="PANTHER" id="PTHR43280:SF2">
    <property type="entry name" value="HTH-TYPE TRANSCRIPTIONAL REGULATOR EXSA"/>
    <property type="match status" value="1"/>
</dbReference>
<dbReference type="PRINTS" id="PR00032">
    <property type="entry name" value="HTHARAC"/>
</dbReference>
<keyword evidence="3" id="KW-0804">Transcription</keyword>
<dbReference type="Pfam" id="PF02311">
    <property type="entry name" value="AraC_binding"/>
    <property type="match status" value="1"/>
</dbReference>
<comment type="caution">
    <text evidence="5">The sequence shown here is derived from an EMBL/GenBank/DDBJ whole genome shotgun (WGS) entry which is preliminary data.</text>
</comment>
<dbReference type="PROSITE" id="PS00041">
    <property type="entry name" value="HTH_ARAC_FAMILY_1"/>
    <property type="match status" value="1"/>
</dbReference>
<dbReference type="Gene3D" id="1.10.10.60">
    <property type="entry name" value="Homeodomain-like"/>
    <property type="match status" value="2"/>
</dbReference>
<dbReference type="InterPro" id="IPR018060">
    <property type="entry name" value="HTH_AraC"/>
</dbReference>
<dbReference type="InterPro" id="IPR018062">
    <property type="entry name" value="HTH_AraC-typ_CS"/>
</dbReference>
<protein>
    <submittedName>
        <fullName evidence="5">AraC family transcriptional regulator</fullName>
    </submittedName>
</protein>
<dbReference type="SMART" id="SM00342">
    <property type="entry name" value="HTH_ARAC"/>
    <property type="match status" value="1"/>
</dbReference>
<dbReference type="SUPFAM" id="SSF46689">
    <property type="entry name" value="Homeodomain-like"/>
    <property type="match status" value="2"/>
</dbReference>
<accession>A0ABQ4KNJ5</accession>
<sequence>MSTENMHPTNTINEFQFRFSEPSKCRPVNLWNVGWETRSTQSYDLDNMKRPQDNGTLVFQYTLSGIGKLEFEDKTYTLRKNDAFFISIPGNHRYYYPGNSDPWEFIYLTLTGSVAEQVFDDIIDKHGPVVSLLPDTPVIQSLLAIYTETVAEGIRDPYEASSQSYGFLMECLRFFINEEDNNVKMPHKLNQVIRFLDENYHASITLEDMAEYVNISKYTLIKMFKDHLQTTPIQYLTNFRIRRAAKLLHRSNKSVKQIAEEVGYTNSNYFNKSFRKVTGVTPSEFRMNCDFSLLVKN</sequence>
<dbReference type="Proteomes" id="UP000679950">
    <property type="component" value="Unassembled WGS sequence"/>
</dbReference>
<dbReference type="PANTHER" id="PTHR43280">
    <property type="entry name" value="ARAC-FAMILY TRANSCRIPTIONAL REGULATOR"/>
    <property type="match status" value="1"/>
</dbReference>
<organism evidence="5 6">
    <name type="scientific">Lederbergia ruris</name>
    <dbReference type="NCBI Taxonomy" id="217495"/>
    <lineage>
        <taxon>Bacteria</taxon>
        <taxon>Bacillati</taxon>
        <taxon>Bacillota</taxon>
        <taxon>Bacilli</taxon>
        <taxon>Bacillales</taxon>
        <taxon>Bacillaceae</taxon>
        <taxon>Lederbergia</taxon>
    </lineage>
</organism>
<evidence type="ECO:0000256" key="2">
    <source>
        <dbReference type="ARBA" id="ARBA00023125"/>
    </source>
</evidence>
<dbReference type="RefSeq" id="WP_212967308.1">
    <property type="nucleotide sequence ID" value="NZ_BORB01000048.1"/>
</dbReference>
<keyword evidence="1" id="KW-0805">Transcription regulation</keyword>
<dbReference type="EMBL" id="BORB01000048">
    <property type="protein sequence ID" value="GIN59524.1"/>
    <property type="molecule type" value="Genomic_DNA"/>
</dbReference>
<evidence type="ECO:0000313" key="5">
    <source>
        <dbReference type="EMBL" id="GIN59524.1"/>
    </source>
</evidence>
<keyword evidence="6" id="KW-1185">Reference proteome</keyword>